<dbReference type="SFLD" id="SFLDG01060">
    <property type="entry name" value="BATS_domain_containing"/>
    <property type="match status" value="1"/>
</dbReference>
<evidence type="ECO:0000256" key="5">
    <source>
        <dbReference type="ARBA" id="ARBA00023014"/>
    </source>
</evidence>
<keyword evidence="4 7" id="KW-0408">Iron</keyword>
<dbReference type="GO" id="GO:0044272">
    <property type="term" value="P:sulfur compound biosynthetic process"/>
    <property type="evidence" value="ECO:0007669"/>
    <property type="project" value="UniProtKB-ARBA"/>
</dbReference>
<sequence>MNIASEFAKAINKQLSGLVLEHREILALLAAGPKEQQELFALADAVRKRYVGDAVHLRGIIEFSNYCCRQCHYCGLRSANKDVKRYRLGEEDILLAVRRAVKVGLKTVVLQSGEDRFYSLEQLVRIVRLIKQSTGMAVTLSLGERSYSDYERLREAGADRYLLKQETSDEGLFVRLRPKTTLAGRVQCLKWLKELGFEIGSGNMVGLPGQSTGTLARDLELMRELDVDMAGIGPFIAHPQTPLAGMPGGTLDMTLKTLAVARLLMPEVNLPSTTALETLYPGGRKLALQCGANVVMPNITPVSCRRHYSIYPNKAGIKDEPEECLDSVKKLIAELGRVVGTDRGDRNKK</sequence>
<dbReference type="InterPro" id="IPR007197">
    <property type="entry name" value="rSAM"/>
</dbReference>
<keyword evidence="2 7" id="KW-0949">S-adenosyl-L-methionine</keyword>
<name>C8W2Y0_DESAS</name>
<dbReference type="SMART" id="SM00729">
    <property type="entry name" value="Elp3"/>
    <property type="match status" value="1"/>
</dbReference>
<evidence type="ECO:0000256" key="1">
    <source>
        <dbReference type="ARBA" id="ARBA00022485"/>
    </source>
</evidence>
<keyword evidence="1 7" id="KW-0004">4Fe-4S</keyword>
<comment type="cofactor">
    <cofactor evidence="6">
        <name>[2Fe-2S] cluster</name>
        <dbReference type="ChEBI" id="CHEBI:190135"/>
    </cofactor>
</comment>
<accession>C8W2Y0</accession>
<dbReference type="PANTHER" id="PTHR43726:SF1">
    <property type="entry name" value="BIOTIN SYNTHASE"/>
    <property type="match status" value="1"/>
</dbReference>
<evidence type="ECO:0000259" key="9">
    <source>
        <dbReference type="PROSITE" id="PS51918"/>
    </source>
</evidence>
<dbReference type="InterPro" id="IPR006638">
    <property type="entry name" value="Elp3/MiaA/NifB-like_rSAM"/>
</dbReference>
<feature type="domain" description="Radical SAM core" evidence="9">
    <location>
        <begin position="53"/>
        <end position="273"/>
    </location>
</feature>
<protein>
    <submittedName>
        <fullName evidence="10">Radical SAM domain protein</fullName>
    </submittedName>
</protein>
<dbReference type="PANTHER" id="PTHR43726">
    <property type="entry name" value="3-METHYLORNITHINE SYNTHASE"/>
    <property type="match status" value="1"/>
</dbReference>
<feature type="binding site" evidence="7">
    <location>
        <position position="71"/>
    </location>
    <ligand>
        <name>[4Fe-4S] cluster</name>
        <dbReference type="ChEBI" id="CHEBI:49883"/>
        <note>4Fe-4S-S-AdoMet</note>
    </ligand>
</feature>
<feature type="binding site" evidence="7">
    <location>
        <position position="67"/>
    </location>
    <ligand>
        <name>[4Fe-4S] cluster</name>
        <dbReference type="ChEBI" id="CHEBI:49883"/>
        <note>4Fe-4S-S-AdoMet</note>
    </ligand>
</feature>
<dbReference type="GO" id="GO:0051539">
    <property type="term" value="F:4 iron, 4 sulfur cluster binding"/>
    <property type="evidence" value="ECO:0007669"/>
    <property type="project" value="UniProtKB-KW"/>
</dbReference>
<dbReference type="CDD" id="cd01335">
    <property type="entry name" value="Radical_SAM"/>
    <property type="match status" value="1"/>
</dbReference>
<evidence type="ECO:0000313" key="10">
    <source>
        <dbReference type="EMBL" id="ACV61136.1"/>
    </source>
</evidence>
<evidence type="ECO:0000256" key="4">
    <source>
        <dbReference type="ARBA" id="ARBA00023004"/>
    </source>
</evidence>
<organism evidence="10 11">
    <name type="scientific">Desulfofarcimen acetoxidans (strain ATCC 49208 / DSM 771 / KCTC 5769 / VKM B-1644 / 5575)</name>
    <name type="common">Desulfotomaculum acetoxidans</name>
    <dbReference type="NCBI Taxonomy" id="485916"/>
    <lineage>
        <taxon>Bacteria</taxon>
        <taxon>Bacillati</taxon>
        <taxon>Bacillota</taxon>
        <taxon>Clostridia</taxon>
        <taxon>Eubacteriales</taxon>
        <taxon>Peptococcaceae</taxon>
        <taxon>Desulfofarcimen</taxon>
    </lineage>
</organism>
<dbReference type="InterPro" id="IPR013785">
    <property type="entry name" value="Aldolase_TIM"/>
</dbReference>
<dbReference type="GO" id="GO:0042364">
    <property type="term" value="P:water-soluble vitamin biosynthetic process"/>
    <property type="evidence" value="ECO:0007669"/>
    <property type="project" value="UniProtKB-ARBA"/>
</dbReference>
<dbReference type="Pfam" id="PF04055">
    <property type="entry name" value="Radical_SAM"/>
    <property type="match status" value="1"/>
</dbReference>
<evidence type="ECO:0000256" key="2">
    <source>
        <dbReference type="ARBA" id="ARBA00022691"/>
    </source>
</evidence>
<comment type="cofactor">
    <cofactor evidence="7">
        <name>[4Fe-4S] cluster</name>
        <dbReference type="ChEBI" id="CHEBI:49883"/>
    </cofactor>
    <text evidence="7">Binds 1 [4Fe-4S] cluster. The cluster is coordinated with 3 cysteines and an exchangeable S-adenosyl-L-methionine.</text>
</comment>
<dbReference type="InterPro" id="IPR024021">
    <property type="entry name" value="FeFe-hyd_HydE_rSAM"/>
</dbReference>
<dbReference type="SFLD" id="SFLDS00029">
    <property type="entry name" value="Radical_SAM"/>
    <property type="match status" value="1"/>
</dbReference>
<dbReference type="NCBIfam" id="TIGR03956">
    <property type="entry name" value="rSAM_HydE"/>
    <property type="match status" value="1"/>
</dbReference>
<keyword evidence="11" id="KW-1185">Reference proteome</keyword>
<dbReference type="RefSeq" id="WP_015755857.1">
    <property type="nucleotide sequence ID" value="NC_013216.1"/>
</dbReference>
<evidence type="ECO:0000256" key="7">
    <source>
        <dbReference type="PIRSR" id="PIRSR004762-1"/>
    </source>
</evidence>
<dbReference type="STRING" id="485916.Dtox_0181"/>
<dbReference type="SUPFAM" id="SSF102114">
    <property type="entry name" value="Radical SAM enzymes"/>
    <property type="match status" value="1"/>
</dbReference>
<dbReference type="KEGG" id="dae:Dtox_0181"/>
<feature type="binding site" evidence="8">
    <location>
        <position position="141"/>
    </location>
    <ligand>
        <name>(3R)-3-methyl-D-ornithine</name>
        <dbReference type="ChEBI" id="CHEBI:64642"/>
    </ligand>
</feature>
<dbReference type="InterPro" id="IPR010722">
    <property type="entry name" value="BATS_dom"/>
</dbReference>
<dbReference type="SFLD" id="SFLDF00348">
    <property type="entry name" value="FeFe_hydrogenase_maturase_(Hyd"/>
    <property type="match status" value="1"/>
</dbReference>
<dbReference type="Gene3D" id="3.20.20.70">
    <property type="entry name" value="Aldolase class I"/>
    <property type="match status" value="1"/>
</dbReference>
<dbReference type="OrthoDB" id="9775764at2"/>
<dbReference type="AlphaFoldDB" id="C8W2Y0"/>
<dbReference type="PIRSF" id="PIRSF004762">
    <property type="entry name" value="CHP00423"/>
    <property type="match status" value="1"/>
</dbReference>
<reference evidence="10 11" key="1">
    <citation type="journal article" date="2009" name="Stand. Genomic Sci.">
        <title>Complete genome sequence of Desulfotomaculum acetoxidans type strain (5575).</title>
        <authorList>
            <person name="Spring S."/>
            <person name="Lapidus A."/>
            <person name="Schroder M."/>
            <person name="Gleim D."/>
            <person name="Sims D."/>
            <person name="Meincke L."/>
            <person name="Glavina Del Rio T."/>
            <person name="Tice H."/>
            <person name="Copeland A."/>
            <person name="Cheng J.F."/>
            <person name="Lucas S."/>
            <person name="Chen F."/>
            <person name="Nolan M."/>
            <person name="Bruce D."/>
            <person name="Goodwin L."/>
            <person name="Pitluck S."/>
            <person name="Ivanova N."/>
            <person name="Mavromatis K."/>
            <person name="Mikhailova N."/>
            <person name="Pati A."/>
            <person name="Chen A."/>
            <person name="Palaniappan K."/>
            <person name="Land M."/>
            <person name="Hauser L."/>
            <person name="Chang Y.J."/>
            <person name="Jeffries C.D."/>
            <person name="Chain P."/>
            <person name="Saunders E."/>
            <person name="Brettin T."/>
            <person name="Detter J.C."/>
            <person name="Goker M."/>
            <person name="Bristow J."/>
            <person name="Eisen J.A."/>
            <person name="Markowitz V."/>
            <person name="Hugenholtz P."/>
            <person name="Kyrpides N.C."/>
            <person name="Klenk H.P."/>
            <person name="Han C."/>
        </authorList>
    </citation>
    <scope>NUCLEOTIDE SEQUENCE [LARGE SCALE GENOMIC DNA]</scope>
    <source>
        <strain evidence="11">ATCC 49208 / DSM 771 / VKM B-1644</strain>
    </source>
</reference>
<evidence type="ECO:0000256" key="3">
    <source>
        <dbReference type="ARBA" id="ARBA00022723"/>
    </source>
</evidence>
<dbReference type="SMART" id="SM00876">
    <property type="entry name" value="BATS"/>
    <property type="match status" value="1"/>
</dbReference>
<feature type="binding site" evidence="8">
    <location>
        <position position="185"/>
    </location>
    <ligand>
        <name>S-adenosyl-L-methionine</name>
        <dbReference type="ChEBI" id="CHEBI:59789"/>
    </ligand>
</feature>
<dbReference type="PROSITE" id="PS51918">
    <property type="entry name" value="RADICAL_SAM"/>
    <property type="match status" value="1"/>
</dbReference>
<dbReference type="InterPro" id="IPR058240">
    <property type="entry name" value="rSAM_sf"/>
</dbReference>
<dbReference type="SFLD" id="SFLDG01280">
    <property type="entry name" value="HydE/PylB-like"/>
    <property type="match status" value="1"/>
</dbReference>
<dbReference type="EMBL" id="CP001720">
    <property type="protein sequence ID" value="ACV61136.1"/>
    <property type="molecule type" value="Genomic_DNA"/>
</dbReference>
<dbReference type="Proteomes" id="UP000002217">
    <property type="component" value="Chromosome"/>
</dbReference>
<dbReference type="InterPro" id="IPR034422">
    <property type="entry name" value="HydE/PylB-like"/>
</dbReference>
<dbReference type="HOGENOM" id="CLU_033172_0_1_9"/>
<dbReference type="eggNOG" id="COG0502">
    <property type="taxonomic scope" value="Bacteria"/>
</dbReference>
<proteinExistence type="predicted"/>
<feature type="binding site" evidence="7">
    <location>
        <position position="74"/>
    </location>
    <ligand>
        <name>[4Fe-4S] cluster</name>
        <dbReference type="ChEBI" id="CHEBI:49883"/>
        <note>4Fe-4S-S-AdoMet</note>
    </ligand>
</feature>
<evidence type="ECO:0000313" key="11">
    <source>
        <dbReference type="Proteomes" id="UP000002217"/>
    </source>
</evidence>
<gene>
    <name evidence="10" type="ordered locus">Dtox_0181</name>
</gene>
<dbReference type="GO" id="GO:0016740">
    <property type="term" value="F:transferase activity"/>
    <property type="evidence" value="ECO:0007669"/>
    <property type="project" value="TreeGrafter"/>
</dbReference>
<feature type="binding site" evidence="8">
    <location>
        <position position="166"/>
    </location>
    <ligand>
        <name>S-adenosyl-L-methionine</name>
        <dbReference type="ChEBI" id="CHEBI:59789"/>
    </ligand>
</feature>
<keyword evidence="3" id="KW-0479">Metal-binding</keyword>
<evidence type="ECO:0000256" key="6">
    <source>
        <dbReference type="ARBA" id="ARBA00034078"/>
    </source>
</evidence>
<dbReference type="GO" id="GO:0046872">
    <property type="term" value="F:metal ion binding"/>
    <property type="evidence" value="ECO:0007669"/>
    <property type="project" value="UniProtKB-KW"/>
</dbReference>
<evidence type="ECO:0000256" key="8">
    <source>
        <dbReference type="PIRSR" id="PIRSR004762-2"/>
    </source>
</evidence>
<feature type="binding site" evidence="8">
    <location>
        <position position="177"/>
    </location>
    <ligand>
        <name>S-adenosyl-L-methionine</name>
        <dbReference type="ChEBI" id="CHEBI:59789"/>
    </ligand>
</feature>
<keyword evidence="5 7" id="KW-0411">Iron-sulfur</keyword>